<gene>
    <name evidence="14" type="ORF">F751_3442</name>
</gene>
<dbReference type="PANTHER" id="PTHR45623:SF14">
    <property type="entry name" value="CHROMODOMAIN-HELICASE-DNA-BINDING PROTEIN 1"/>
    <property type="match status" value="1"/>
</dbReference>
<evidence type="ECO:0000259" key="11">
    <source>
        <dbReference type="PROSITE" id="PS50013"/>
    </source>
</evidence>
<dbReference type="InterPro" id="IPR016197">
    <property type="entry name" value="Chromo-like_dom_sf"/>
</dbReference>
<dbReference type="EMBL" id="KL662089">
    <property type="protein sequence ID" value="KFM23251.1"/>
    <property type="molecule type" value="Genomic_DNA"/>
</dbReference>
<evidence type="ECO:0000256" key="4">
    <source>
        <dbReference type="ARBA" id="ARBA00022741"/>
    </source>
</evidence>
<evidence type="ECO:0000256" key="10">
    <source>
        <dbReference type="SAM" id="MobiDB-lite"/>
    </source>
</evidence>
<keyword evidence="6" id="KW-0067">ATP-binding</keyword>
<organism evidence="14 15">
    <name type="scientific">Auxenochlorella protothecoides</name>
    <name type="common">Green microalga</name>
    <name type="synonym">Chlorella protothecoides</name>
    <dbReference type="NCBI Taxonomy" id="3075"/>
    <lineage>
        <taxon>Eukaryota</taxon>
        <taxon>Viridiplantae</taxon>
        <taxon>Chlorophyta</taxon>
        <taxon>core chlorophytes</taxon>
        <taxon>Trebouxiophyceae</taxon>
        <taxon>Chlorellales</taxon>
        <taxon>Chlorellaceae</taxon>
        <taxon>Auxenochlorella</taxon>
    </lineage>
</organism>
<dbReference type="GO" id="GO:0003677">
    <property type="term" value="F:DNA binding"/>
    <property type="evidence" value="ECO:0007669"/>
    <property type="project" value="UniProtKB-KW"/>
</dbReference>
<dbReference type="KEGG" id="apro:F751_3442"/>
<feature type="domain" description="Chromo" evidence="11">
    <location>
        <begin position="3"/>
        <end position="74"/>
    </location>
</feature>
<evidence type="ECO:0000313" key="14">
    <source>
        <dbReference type="EMBL" id="KFM23251.1"/>
    </source>
</evidence>
<dbReference type="GO" id="GO:0034728">
    <property type="term" value="P:nucleosome organization"/>
    <property type="evidence" value="ECO:0007669"/>
    <property type="project" value="TreeGrafter"/>
</dbReference>
<dbReference type="Pfam" id="PF00271">
    <property type="entry name" value="Helicase_C"/>
    <property type="match status" value="1"/>
</dbReference>
<dbReference type="SUPFAM" id="SSF52540">
    <property type="entry name" value="P-loop containing nucleoside triphosphate hydrolases"/>
    <property type="match status" value="2"/>
</dbReference>
<keyword evidence="7 14" id="KW-0238">DNA-binding</keyword>
<keyword evidence="4" id="KW-0547">Nucleotide-binding</keyword>
<evidence type="ECO:0000256" key="8">
    <source>
        <dbReference type="ARBA" id="ARBA00023242"/>
    </source>
</evidence>
<keyword evidence="8" id="KW-0539">Nucleus</keyword>
<dbReference type="SMART" id="SM00490">
    <property type="entry name" value="HELICc"/>
    <property type="match status" value="1"/>
</dbReference>
<keyword evidence="5" id="KW-0378">Hydrolase</keyword>
<feature type="domain" description="Helicase ATP-binding" evidence="12">
    <location>
        <begin position="126"/>
        <end position="269"/>
    </location>
</feature>
<keyword evidence="3" id="KW-0677">Repeat</keyword>
<comment type="subcellular location">
    <subcellularLocation>
        <location evidence="1">Nucleus</location>
    </subcellularLocation>
</comment>
<dbReference type="Gene3D" id="1.10.10.60">
    <property type="entry name" value="Homeodomain-like"/>
    <property type="match status" value="1"/>
</dbReference>
<dbReference type="CDD" id="cd18793">
    <property type="entry name" value="SF2_C_SNF"/>
    <property type="match status" value="1"/>
</dbReference>
<feature type="compositionally biased region" description="Basic and acidic residues" evidence="10">
    <location>
        <begin position="1"/>
        <end position="15"/>
    </location>
</feature>
<dbReference type="Gene3D" id="3.40.50.300">
    <property type="entry name" value="P-loop containing nucleotide triphosphate hydrolases"/>
    <property type="match status" value="1"/>
</dbReference>
<protein>
    <submittedName>
        <fullName evidence="14">Chromodomain-helicase-DNA-binding protein 2</fullName>
    </submittedName>
</protein>
<dbReference type="InterPro" id="IPR014001">
    <property type="entry name" value="Helicase_ATP-bd"/>
</dbReference>
<dbReference type="CDD" id="cd18660">
    <property type="entry name" value="CD1_tandem"/>
    <property type="match status" value="1"/>
</dbReference>
<sequence length="1087" mass="119252">MGDEVERVIKHRDMEGVPTNPTRPWDSREFYVKWARNSYLHCSWDTLGTLSQLAGFKRVLNYCRRVDEARARRAALSAEERELSDLQAALQEQLEEEHSRALAEQPAFLRGGRLRDYQLDSLNWLSYSWARGVNCILADEMGLGKTVQCAALMGWLALAQRVSGPFLVVVPLSVVPNWVREFDKWVPQLDTVMVIKDAAILRPIRWNYLVVDEAHRLKNEDSALYRELAAWSFKSKLLNNIRELWALLSFLEPAKFPSAEEFIAKYDTTDSEQVGKLHAILRPHLLRRVIKDVERSLPPKTERILRVGMTPLQKQYYKWILSRNYQELNKASEGSKAQLTLLNIIMDLKKCCNHPFLFDSAEEIYRRKAQSDMDEASRLVLTSGKMVLLDKLLKRLYESGHRVLVFSQMVRVLDILADYCRLRGYSTQRLDGSTPAQARHAAMEAFNAPGSKDFAFLLSTRAGGLGINLATADTVIIFDSDWNPQNDLQAMSRAHRIGQKDTVNIYRFVTSGSVEEDILERAKAKMVLDHLVIQRMDTSGRTVLGGPQGGQSGTKLFGKDEMAAILRFGAEDLFKEDEAATASQGQALYEEDIDAILARSEVVASAKGAEGGPGAELLGAFNVATFQTSESDAEFWKRLIPESEAAEASQAAQGEEEPGIRTARLRLLEPGGKSLAEEDDNEDGEEGEAPAWNPGPRKKGKAAKAAASVEGAHARISRWPPPVDAAGFAPDQAAVGPPPSGWPSALSKKDATAFLRAARRYLHPGRLAEMAADTGGLLAAAPQDAVRALWFGLRKGCRDAIEAAAAQAGPSPSGSERAPEAHLDFFGVDVKAAEFEHMAVGMFLLNSKLAGAGGRGQPGGFRLEPGETAPQTQWMKACGWGAAQDACLLVGVHRHGIGHWDRLIEDPELGLEPWLVNAVGPPSAEGREAGAAMPKASFLETRVHALLRQLEKMHRRPVKAAPARRPGSASPAPKRAPGSAHPAGKKGAGGPSPLTLEQAETLLGGETMTLVRKLRTLERKGAEMAASLVAMKTKKYLGDVGRRVDEVAGASNDPHLKARLWATVSLFSENKFTGDKLAEEAARLQKP</sequence>
<feature type="region of interest" description="Disordered" evidence="10">
    <location>
        <begin position="1"/>
        <end position="20"/>
    </location>
</feature>
<dbReference type="PROSITE" id="PS51192">
    <property type="entry name" value="HELICASE_ATP_BIND_1"/>
    <property type="match status" value="1"/>
</dbReference>
<dbReference type="InterPro" id="IPR056302">
    <property type="entry name" value="CHD1-2/Hrp3_HTH"/>
</dbReference>
<dbReference type="OrthoDB" id="5857104at2759"/>
<dbReference type="GO" id="GO:0003682">
    <property type="term" value="F:chromatin binding"/>
    <property type="evidence" value="ECO:0007669"/>
    <property type="project" value="TreeGrafter"/>
</dbReference>
<dbReference type="PROSITE" id="PS50013">
    <property type="entry name" value="CHROMO_2"/>
    <property type="match status" value="1"/>
</dbReference>
<dbReference type="RefSeq" id="XP_011396121.1">
    <property type="nucleotide sequence ID" value="XM_011397819.1"/>
</dbReference>
<comment type="similarity">
    <text evidence="2">Belongs to the SNF2/RAD54 helicase family.</text>
</comment>
<feature type="coiled-coil region" evidence="9">
    <location>
        <begin position="66"/>
        <end position="96"/>
    </location>
</feature>
<dbReference type="PROSITE" id="PS51194">
    <property type="entry name" value="HELICASE_CTER"/>
    <property type="match status" value="1"/>
</dbReference>
<dbReference type="Pfam" id="PF00176">
    <property type="entry name" value="SNF2-rel_dom"/>
    <property type="match status" value="1"/>
</dbReference>
<accession>A0A087SBZ7</accession>
<feature type="compositionally biased region" description="Acidic residues" evidence="10">
    <location>
        <begin position="677"/>
        <end position="688"/>
    </location>
</feature>
<evidence type="ECO:0000256" key="3">
    <source>
        <dbReference type="ARBA" id="ARBA00022737"/>
    </source>
</evidence>
<feature type="domain" description="Helicase C-terminal" evidence="13">
    <location>
        <begin position="388"/>
        <end position="539"/>
    </location>
</feature>
<keyword evidence="9" id="KW-0175">Coiled coil</keyword>
<reference evidence="14 15" key="1">
    <citation type="journal article" date="2014" name="BMC Genomics">
        <title>Oil accumulation mechanisms of the oleaginous microalga Chlorella protothecoides revealed through its genome, transcriptomes, and proteomes.</title>
        <authorList>
            <person name="Gao C."/>
            <person name="Wang Y."/>
            <person name="Shen Y."/>
            <person name="Yan D."/>
            <person name="He X."/>
            <person name="Dai J."/>
            <person name="Wu Q."/>
        </authorList>
    </citation>
    <scope>NUCLEOTIDE SEQUENCE [LARGE SCALE GENOMIC DNA]</scope>
    <source>
        <strain evidence="14 15">0710</strain>
    </source>
</reference>
<dbReference type="eggNOG" id="KOG0384">
    <property type="taxonomic scope" value="Eukaryota"/>
</dbReference>
<dbReference type="AlphaFoldDB" id="A0A087SBZ7"/>
<evidence type="ECO:0000256" key="7">
    <source>
        <dbReference type="ARBA" id="ARBA00023125"/>
    </source>
</evidence>
<dbReference type="InterPro" id="IPR001650">
    <property type="entry name" value="Helicase_C-like"/>
</dbReference>
<dbReference type="SUPFAM" id="SSF54160">
    <property type="entry name" value="Chromo domain-like"/>
    <property type="match status" value="1"/>
</dbReference>
<feature type="compositionally biased region" description="Low complexity" evidence="10">
    <location>
        <begin position="959"/>
        <end position="982"/>
    </location>
</feature>
<dbReference type="InterPro" id="IPR025260">
    <property type="entry name" value="CHD1-like_C"/>
</dbReference>
<dbReference type="SMART" id="SM00487">
    <property type="entry name" value="DEXDc"/>
    <property type="match status" value="1"/>
</dbReference>
<dbReference type="Gene3D" id="3.40.50.10810">
    <property type="entry name" value="Tandem AAA-ATPase domain"/>
    <property type="match status" value="2"/>
</dbReference>
<dbReference type="GO" id="GO:0016887">
    <property type="term" value="F:ATP hydrolysis activity"/>
    <property type="evidence" value="ECO:0007669"/>
    <property type="project" value="TreeGrafter"/>
</dbReference>
<feature type="region of interest" description="Disordered" evidence="10">
    <location>
        <begin position="669"/>
        <end position="707"/>
    </location>
</feature>
<dbReference type="Gene3D" id="2.40.50.40">
    <property type="match status" value="1"/>
</dbReference>
<name>A0A087SBZ7_AUXPR</name>
<evidence type="ECO:0000256" key="9">
    <source>
        <dbReference type="SAM" id="Coils"/>
    </source>
</evidence>
<dbReference type="InterPro" id="IPR000330">
    <property type="entry name" value="SNF2_N"/>
</dbReference>
<dbReference type="Proteomes" id="UP000028924">
    <property type="component" value="Unassembled WGS sequence"/>
</dbReference>
<dbReference type="GO" id="GO:0140658">
    <property type="term" value="F:ATP-dependent chromatin remodeler activity"/>
    <property type="evidence" value="ECO:0007669"/>
    <property type="project" value="TreeGrafter"/>
</dbReference>
<dbReference type="GeneID" id="23614833"/>
<dbReference type="InterPro" id="IPR038718">
    <property type="entry name" value="SNF2-like_sf"/>
</dbReference>
<evidence type="ECO:0000313" key="15">
    <source>
        <dbReference type="Proteomes" id="UP000028924"/>
    </source>
</evidence>
<keyword evidence="14" id="KW-0347">Helicase</keyword>
<feature type="region of interest" description="Disordered" evidence="10">
    <location>
        <begin position="954"/>
        <end position="995"/>
    </location>
</feature>
<dbReference type="GO" id="GO:0000785">
    <property type="term" value="C:chromatin"/>
    <property type="evidence" value="ECO:0007669"/>
    <property type="project" value="TreeGrafter"/>
</dbReference>
<evidence type="ECO:0000256" key="5">
    <source>
        <dbReference type="ARBA" id="ARBA00022801"/>
    </source>
</evidence>
<dbReference type="InterPro" id="IPR000953">
    <property type="entry name" value="Chromo/chromo_shadow_dom"/>
</dbReference>
<dbReference type="GO" id="GO:0042393">
    <property type="term" value="F:histone binding"/>
    <property type="evidence" value="ECO:0007669"/>
    <property type="project" value="TreeGrafter"/>
</dbReference>
<evidence type="ECO:0000259" key="12">
    <source>
        <dbReference type="PROSITE" id="PS51192"/>
    </source>
</evidence>
<keyword evidence="15" id="KW-1185">Reference proteome</keyword>
<dbReference type="InterPro" id="IPR049730">
    <property type="entry name" value="SNF2/RAD54-like_C"/>
</dbReference>
<dbReference type="PANTHER" id="PTHR45623">
    <property type="entry name" value="CHROMODOMAIN-HELICASE-DNA-BINDING PROTEIN 3-RELATED-RELATED"/>
    <property type="match status" value="1"/>
</dbReference>
<evidence type="ECO:0000256" key="6">
    <source>
        <dbReference type="ARBA" id="ARBA00022840"/>
    </source>
</evidence>
<dbReference type="SMART" id="SM01176">
    <property type="entry name" value="DUF4208"/>
    <property type="match status" value="1"/>
</dbReference>
<dbReference type="STRING" id="3075.A0A087SBZ7"/>
<dbReference type="GO" id="GO:0005634">
    <property type="term" value="C:nucleus"/>
    <property type="evidence" value="ECO:0007669"/>
    <property type="project" value="UniProtKB-SubCell"/>
</dbReference>
<evidence type="ECO:0000256" key="1">
    <source>
        <dbReference type="ARBA" id="ARBA00004123"/>
    </source>
</evidence>
<evidence type="ECO:0000259" key="13">
    <source>
        <dbReference type="PROSITE" id="PS51194"/>
    </source>
</evidence>
<dbReference type="InterPro" id="IPR027417">
    <property type="entry name" value="P-loop_NTPase"/>
</dbReference>
<dbReference type="GO" id="GO:0004386">
    <property type="term" value="F:helicase activity"/>
    <property type="evidence" value="ECO:0007669"/>
    <property type="project" value="UniProtKB-KW"/>
</dbReference>
<dbReference type="GO" id="GO:0005524">
    <property type="term" value="F:ATP binding"/>
    <property type="evidence" value="ECO:0007669"/>
    <property type="project" value="UniProtKB-KW"/>
</dbReference>
<dbReference type="Pfam" id="PF23588">
    <property type="entry name" value="HTH_CHD1_Hrp3"/>
    <property type="match status" value="1"/>
</dbReference>
<evidence type="ECO:0000256" key="2">
    <source>
        <dbReference type="ARBA" id="ARBA00007025"/>
    </source>
</evidence>
<proteinExistence type="inferred from homology"/>